<dbReference type="PANTHER" id="PTHR43249:SF1">
    <property type="entry name" value="D-GLUCOSIDE 3-DEHYDROGENASE"/>
    <property type="match status" value="1"/>
</dbReference>
<evidence type="ECO:0000259" key="1">
    <source>
        <dbReference type="Pfam" id="PF01408"/>
    </source>
</evidence>
<evidence type="ECO:0000313" key="4">
    <source>
        <dbReference type="Proteomes" id="UP000279422"/>
    </source>
</evidence>
<dbReference type="SUPFAM" id="SSF51735">
    <property type="entry name" value="NAD(P)-binding Rossmann-fold domains"/>
    <property type="match status" value="1"/>
</dbReference>
<evidence type="ECO:0000259" key="2">
    <source>
        <dbReference type="Pfam" id="PF22725"/>
    </source>
</evidence>
<dbReference type="Proteomes" id="UP000279422">
    <property type="component" value="Unassembled WGS sequence"/>
</dbReference>
<comment type="caution">
    <text evidence="3">The sequence shown here is derived from an EMBL/GenBank/DDBJ whole genome shotgun (WGS) entry which is preliminary data.</text>
</comment>
<dbReference type="GO" id="GO:0000166">
    <property type="term" value="F:nucleotide binding"/>
    <property type="evidence" value="ECO:0007669"/>
    <property type="project" value="InterPro"/>
</dbReference>
<dbReference type="Pfam" id="PF22725">
    <property type="entry name" value="GFO_IDH_MocA_C3"/>
    <property type="match status" value="1"/>
</dbReference>
<reference evidence="3 4" key="1">
    <citation type="submission" date="2018-06" db="EMBL/GenBank/DDBJ databases">
        <title>Extensive metabolic versatility and redundancy in microbially diverse, dynamic hydrothermal sediments.</title>
        <authorList>
            <person name="Dombrowski N."/>
            <person name="Teske A."/>
            <person name="Baker B.J."/>
        </authorList>
    </citation>
    <scope>NUCLEOTIDE SEQUENCE [LARGE SCALE GENOMIC DNA]</scope>
    <source>
        <strain evidence="3">B47_G16</strain>
    </source>
</reference>
<protein>
    <recommendedName>
        <fullName evidence="5">Gfo/Idh/MocA family oxidoreductase</fullName>
    </recommendedName>
</protein>
<evidence type="ECO:0008006" key="5">
    <source>
        <dbReference type="Google" id="ProtNLM"/>
    </source>
</evidence>
<dbReference type="Gene3D" id="3.30.360.10">
    <property type="entry name" value="Dihydrodipicolinate Reductase, domain 2"/>
    <property type="match status" value="1"/>
</dbReference>
<dbReference type="Gene3D" id="3.40.50.720">
    <property type="entry name" value="NAD(P)-binding Rossmann-like Domain"/>
    <property type="match status" value="1"/>
</dbReference>
<accession>A0A497E2K8</accession>
<dbReference type="InterPro" id="IPR000683">
    <property type="entry name" value="Gfo/Idh/MocA-like_OxRdtase_N"/>
</dbReference>
<dbReference type="EMBL" id="QMPZ01000175">
    <property type="protein sequence ID" value="RLE07343.1"/>
    <property type="molecule type" value="Genomic_DNA"/>
</dbReference>
<dbReference type="InterPro" id="IPR036291">
    <property type="entry name" value="NAD(P)-bd_dom_sf"/>
</dbReference>
<sequence>MSKVNLALIGCGDIAAISHLTGYARLDSINIVAVCDLCEEKARSIVDRALAAERRLGGEKIEVIQQMKPKVYTDFREMLESEPKIDAVDICIPHRDHHKVAVACLEAEKDVLIEKPLGITIRACKKMIDTAQRYGKVIAVAEEVRKSEDVRAVNWAIKQGYIGDPRMLLWIDAEERLHEWGWRDHKLEAGGGWILDGGVHYADLYRYYLGEAKMVYGKTMRYEPFRYKHGPHAFMQEYVWPPGPKKTDPIKVDIEDTATATIEFENGVLVQWIYTCAAPGKVLRERVLYGTEGYIDLARGRLVSKEKNLSIKELKKEFLATLTEDERRRLFPAGQNHPEGNVIGDFCDAILNDRKPEIDGLQGLKDVAIPMAVYESAWLDEPVKVKDIEECRIENYQQEINEALNIS</sequence>
<proteinExistence type="predicted"/>
<feature type="domain" description="Gfo/Idh/MocA-like oxidoreductase N-terminal" evidence="1">
    <location>
        <begin position="5"/>
        <end position="141"/>
    </location>
</feature>
<dbReference type="AlphaFoldDB" id="A0A497E2K8"/>
<dbReference type="InterPro" id="IPR055170">
    <property type="entry name" value="GFO_IDH_MocA-like_dom"/>
</dbReference>
<dbReference type="PANTHER" id="PTHR43249">
    <property type="entry name" value="UDP-N-ACETYL-2-AMINO-2-DEOXY-D-GLUCURONATE OXIDASE"/>
    <property type="match status" value="1"/>
</dbReference>
<feature type="domain" description="GFO/IDH/MocA-like oxidoreductase" evidence="2">
    <location>
        <begin position="151"/>
        <end position="295"/>
    </location>
</feature>
<evidence type="ECO:0000313" key="3">
    <source>
        <dbReference type="EMBL" id="RLE07343.1"/>
    </source>
</evidence>
<name>A0A497E2K8_UNCAE</name>
<dbReference type="Pfam" id="PF01408">
    <property type="entry name" value="GFO_IDH_MocA"/>
    <property type="match status" value="1"/>
</dbReference>
<dbReference type="InterPro" id="IPR052515">
    <property type="entry name" value="Gfo/Idh/MocA_Oxidoreductase"/>
</dbReference>
<gene>
    <name evidence="3" type="ORF">DRJ00_08315</name>
</gene>
<organism evidence="3 4">
    <name type="scientific">Aerophobetes bacterium</name>
    <dbReference type="NCBI Taxonomy" id="2030807"/>
    <lineage>
        <taxon>Bacteria</taxon>
        <taxon>Candidatus Aerophobota</taxon>
    </lineage>
</organism>
<dbReference type="SUPFAM" id="SSF55347">
    <property type="entry name" value="Glyceraldehyde-3-phosphate dehydrogenase-like, C-terminal domain"/>
    <property type="match status" value="1"/>
</dbReference>